<dbReference type="AlphaFoldDB" id="A0A848M0R5"/>
<keyword evidence="1" id="KW-0449">Lipoprotein</keyword>
<protein>
    <submittedName>
        <fullName evidence="1">Adventurous gliding motility lipoprotein CglC</fullName>
    </submittedName>
</protein>
<dbReference type="PROSITE" id="PS51257">
    <property type="entry name" value="PROKAR_LIPOPROTEIN"/>
    <property type="match status" value="1"/>
</dbReference>
<evidence type="ECO:0000313" key="1">
    <source>
        <dbReference type="EMBL" id="NMO22974.1"/>
    </source>
</evidence>
<reference evidence="1 2" key="1">
    <citation type="submission" date="2020-04" db="EMBL/GenBank/DDBJ databases">
        <title>Draft genome of Pyxidicoccus fallax type strain.</title>
        <authorList>
            <person name="Whitworth D.E."/>
        </authorList>
    </citation>
    <scope>NUCLEOTIDE SEQUENCE [LARGE SCALE GENOMIC DNA]</scope>
    <source>
        <strain evidence="1 2">DSM 14698</strain>
    </source>
</reference>
<name>A0A848M0R5_9BACT</name>
<dbReference type="EMBL" id="JABBJJ010000505">
    <property type="protein sequence ID" value="NMO22974.1"/>
    <property type="molecule type" value="Genomic_DNA"/>
</dbReference>
<comment type="caution">
    <text evidence="1">The sequence shown here is derived from an EMBL/GenBank/DDBJ whole genome shotgun (WGS) entry which is preliminary data.</text>
</comment>
<evidence type="ECO:0000313" key="2">
    <source>
        <dbReference type="Proteomes" id="UP000518300"/>
    </source>
</evidence>
<organism evidence="1 2">
    <name type="scientific">Pyxidicoccus fallax</name>
    <dbReference type="NCBI Taxonomy" id="394095"/>
    <lineage>
        <taxon>Bacteria</taxon>
        <taxon>Pseudomonadati</taxon>
        <taxon>Myxococcota</taxon>
        <taxon>Myxococcia</taxon>
        <taxon>Myxococcales</taxon>
        <taxon>Cystobacterineae</taxon>
        <taxon>Myxococcaceae</taxon>
        <taxon>Pyxidicoccus</taxon>
    </lineage>
</organism>
<sequence length="181" mass="19383">MKMSVRTTLLVSLALFMGGCEVSSEIGKPCTLVRKATPAEAEANGGIGFVDILQKEIALNQDVISFGSIGCEDLICVRDADFPPTMVKDANGNDTEEIDREAPAQGYCSKECVEGSTECEVKDTSGVLAGLPERMSCRSLLLDQATLEALRASNETRYRETFGENNSPFFCAGATGVQPQN</sequence>
<proteinExistence type="predicted"/>
<keyword evidence="2" id="KW-1185">Reference proteome</keyword>
<dbReference type="NCBIfam" id="NF033754">
    <property type="entry name" value="gliding_CglC"/>
    <property type="match status" value="1"/>
</dbReference>
<gene>
    <name evidence="1" type="primary">cglC</name>
    <name evidence="1" type="ORF">HG543_50170</name>
</gene>
<dbReference type="Proteomes" id="UP000518300">
    <property type="component" value="Unassembled WGS sequence"/>
</dbReference>
<accession>A0A848M0R5</accession>